<reference evidence="7 8" key="1">
    <citation type="submission" date="2023-09" db="EMBL/GenBank/DDBJ databases">
        <title>Xinfangfangia sedmenti sp. nov., isolated the sedment.</title>
        <authorList>
            <person name="Xu L."/>
        </authorList>
    </citation>
    <scope>NUCLEOTIDE SEQUENCE [LARGE SCALE GENOMIC DNA]</scope>
    <source>
        <strain evidence="7 8">LG-4</strain>
    </source>
</reference>
<evidence type="ECO:0000259" key="6">
    <source>
        <dbReference type="PROSITE" id="PS51007"/>
    </source>
</evidence>
<comment type="caution">
    <text evidence="7">The sequence shown here is derived from an EMBL/GenBank/DDBJ whole genome shotgun (WGS) entry which is preliminary data.</text>
</comment>
<dbReference type="InterPro" id="IPR009056">
    <property type="entry name" value="Cyt_c-like_dom"/>
</dbReference>
<keyword evidence="8" id="KW-1185">Reference proteome</keyword>
<feature type="chain" id="PRO_5047178989" evidence="5">
    <location>
        <begin position="19"/>
        <end position="143"/>
    </location>
</feature>
<dbReference type="Gene3D" id="1.10.760.10">
    <property type="entry name" value="Cytochrome c-like domain"/>
    <property type="match status" value="1"/>
</dbReference>
<dbReference type="RefSeq" id="WP_310458775.1">
    <property type="nucleotide sequence ID" value="NZ_JAVKPH010000030.1"/>
</dbReference>
<feature type="domain" description="Cytochrome c" evidence="6">
    <location>
        <begin position="27"/>
        <end position="138"/>
    </location>
</feature>
<dbReference type="PROSITE" id="PS51257">
    <property type="entry name" value="PROKAR_LIPOPROTEIN"/>
    <property type="match status" value="1"/>
</dbReference>
<dbReference type="SUPFAM" id="SSF46626">
    <property type="entry name" value="Cytochrome c"/>
    <property type="match status" value="1"/>
</dbReference>
<keyword evidence="5" id="KW-0732">Signal</keyword>
<evidence type="ECO:0000256" key="1">
    <source>
        <dbReference type="ARBA" id="ARBA00022617"/>
    </source>
</evidence>
<evidence type="ECO:0000256" key="2">
    <source>
        <dbReference type="ARBA" id="ARBA00022723"/>
    </source>
</evidence>
<dbReference type="Proteomes" id="UP001247754">
    <property type="component" value="Unassembled WGS sequence"/>
</dbReference>
<gene>
    <name evidence="7" type="ORF">RGD00_18570</name>
</gene>
<name>A0ABU1FCJ9_9RHOB</name>
<dbReference type="PROSITE" id="PS51007">
    <property type="entry name" value="CYTC"/>
    <property type="match status" value="1"/>
</dbReference>
<keyword evidence="3 4" id="KW-0408">Iron</keyword>
<dbReference type="Pfam" id="PF00034">
    <property type="entry name" value="Cytochrom_C"/>
    <property type="match status" value="1"/>
</dbReference>
<evidence type="ECO:0000256" key="3">
    <source>
        <dbReference type="ARBA" id="ARBA00023004"/>
    </source>
</evidence>
<evidence type="ECO:0000313" key="7">
    <source>
        <dbReference type="EMBL" id="MDR5654618.1"/>
    </source>
</evidence>
<protein>
    <submittedName>
        <fullName evidence="7">Cytochrome c</fullName>
    </submittedName>
</protein>
<proteinExistence type="predicted"/>
<feature type="signal peptide" evidence="5">
    <location>
        <begin position="1"/>
        <end position="18"/>
    </location>
</feature>
<accession>A0ABU1FCJ9</accession>
<keyword evidence="1 4" id="KW-0349">Heme</keyword>
<evidence type="ECO:0000313" key="8">
    <source>
        <dbReference type="Proteomes" id="UP001247754"/>
    </source>
</evidence>
<sequence length="143" mass="14386">MRVWMAGLTMAATAAAVAACAPGFRLGAAASGAELYADYCAACHGPAGRGDGPGAEGLNPRPADLTRLAADNGGVFPRVQVMAKVYGYHRGEGGGGGAMPEFGPLMEGETVLIETAPGVMTPTPEKLVLLAEYVQSLGPRPGG</sequence>
<keyword evidence="2 4" id="KW-0479">Metal-binding</keyword>
<evidence type="ECO:0000256" key="4">
    <source>
        <dbReference type="PROSITE-ProRule" id="PRU00433"/>
    </source>
</evidence>
<dbReference type="InterPro" id="IPR036909">
    <property type="entry name" value="Cyt_c-like_dom_sf"/>
</dbReference>
<dbReference type="EMBL" id="JAVKPH010000030">
    <property type="protein sequence ID" value="MDR5654618.1"/>
    <property type="molecule type" value="Genomic_DNA"/>
</dbReference>
<evidence type="ECO:0000256" key="5">
    <source>
        <dbReference type="SAM" id="SignalP"/>
    </source>
</evidence>
<organism evidence="7 8">
    <name type="scientific">Ruixingdingia sedimenti</name>
    <dbReference type="NCBI Taxonomy" id="3073604"/>
    <lineage>
        <taxon>Bacteria</taxon>
        <taxon>Pseudomonadati</taxon>
        <taxon>Pseudomonadota</taxon>
        <taxon>Alphaproteobacteria</taxon>
        <taxon>Rhodobacterales</taxon>
        <taxon>Paracoccaceae</taxon>
        <taxon>Ruixingdingia</taxon>
    </lineage>
</organism>